<dbReference type="VEuPathDB" id="VectorBase:GPAI006036"/>
<dbReference type="AlphaFoldDB" id="A0A1A9Z789"/>
<organism evidence="1 2">
    <name type="scientific">Glossina pallidipes</name>
    <name type="common">Tsetse fly</name>
    <dbReference type="NCBI Taxonomy" id="7398"/>
    <lineage>
        <taxon>Eukaryota</taxon>
        <taxon>Metazoa</taxon>
        <taxon>Ecdysozoa</taxon>
        <taxon>Arthropoda</taxon>
        <taxon>Hexapoda</taxon>
        <taxon>Insecta</taxon>
        <taxon>Pterygota</taxon>
        <taxon>Neoptera</taxon>
        <taxon>Endopterygota</taxon>
        <taxon>Diptera</taxon>
        <taxon>Brachycera</taxon>
        <taxon>Muscomorpha</taxon>
        <taxon>Hippoboscoidea</taxon>
        <taxon>Glossinidae</taxon>
        <taxon>Glossina</taxon>
    </lineage>
</organism>
<reference evidence="1" key="2">
    <citation type="submission" date="2020-05" db="UniProtKB">
        <authorList>
            <consortium name="EnsemblMetazoa"/>
        </authorList>
    </citation>
    <scope>IDENTIFICATION</scope>
    <source>
        <strain evidence="1">IAEA</strain>
    </source>
</reference>
<proteinExistence type="predicted"/>
<protein>
    <submittedName>
        <fullName evidence="1">Uncharacterized protein</fullName>
    </submittedName>
</protein>
<name>A0A1A9Z789_GLOPL</name>
<keyword evidence="2" id="KW-1185">Reference proteome</keyword>
<sequence>MASCSKRGKDHLTFKPDYRTRPLTEKFYSKYDRMPEESTPEVKKYQEEIDRVRTYDIRCNIKLPRYSNQTYGWLPGYKIRFLQYCDLNIEESQAIKDAVKSIFVDHISEPLPPYHECSCKFLRKRPCYT</sequence>
<evidence type="ECO:0000313" key="1">
    <source>
        <dbReference type="EnsemblMetazoa" id="GPAI006036-PA"/>
    </source>
</evidence>
<accession>A0A1A9Z789</accession>
<reference evidence="2" key="1">
    <citation type="submission" date="2014-03" db="EMBL/GenBank/DDBJ databases">
        <authorList>
            <person name="Aksoy S."/>
            <person name="Warren W."/>
            <person name="Wilson R.K."/>
        </authorList>
    </citation>
    <scope>NUCLEOTIDE SEQUENCE [LARGE SCALE GENOMIC DNA]</scope>
    <source>
        <strain evidence="2">IAEA</strain>
    </source>
</reference>
<evidence type="ECO:0000313" key="2">
    <source>
        <dbReference type="Proteomes" id="UP000092445"/>
    </source>
</evidence>
<dbReference type="Proteomes" id="UP000092445">
    <property type="component" value="Unassembled WGS sequence"/>
</dbReference>
<dbReference type="EnsemblMetazoa" id="GPAI006036-RA">
    <property type="protein sequence ID" value="GPAI006036-PA"/>
    <property type="gene ID" value="GPAI006036"/>
</dbReference>